<dbReference type="EMBL" id="JADFTS010000009">
    <property type="protein sequence ID" value="KAF9588939.1"/>
    <property type="molecule type" value="Genomic_DNA"/>
</dbReference>
<keyword evidence="2" id="KW-1185">Reference proteome</keyword>
<sequence length="94" mass="9968">MCFSTLWEVLFVVSSSEESLKKKKKIASPSWAGFCEFITALSRGTRVEARRGTECLEGCPKFLISSPTFHGGRGALPSAGGHPADLTFLAGGGC</sequence>
<dbReference type="AlphaFoldDB" id="A0A835LEJ9"/>
<evidence type="ECO:0000313" key="1">
    <source>
        <dbReference type="EMBL" id="KAF9588939.1"/>
    </source>
</evidence>
<dbReference type="OrthoDB" id="1701242at2759"/>
<name>A0A835LEJ9_9MAGN</name>
<dbReference type="Proteomes" id="UP000631114">
    <property type="component" value="Unassembled WGS sequence"/>
</dbReference>
<proteinExistence type="predicted"/>
<gene>
    <name evidence="1" type="ORF">IFM89_017618</name>
</gene>
<reference evidence="1 2" key="1">
    <citation type="submission" date="2020-10" db="EMBL/GenBank/DDBJ databases">
        <title>The Coptis chinensis genome and diversification of protoberbering-type alkaloids.</title>
        <authorList>
            <person name="Wang B."/>
            <person name="Shu S."/>
            <person name="Song C."/>
            <person name="Liu Y."/>
        </authorList>
    </citation>
    <scope>NUCLEOTIDE SEQUENCE [LARGE SCALE GENOMIC DNA]</scope>
    <source>
        <strain evidence="1">HL-2020</strain>
        <tissue evidence="1">Leaf</tissue>
    </source>
</reference>
<organism evidence="1 2">
    <name type="scientific">Coptis chinensis</name>
    <dbReference type="NCBI Taxonomy" id="261450"/>
    <lineage>
        <taxon>Eukaryota</taxon>
        <taxon>Viridiplantae</taxon>
        <taxon>Streptophyta</taxon>
        <taxon>Embryophyta</taxon>
        <taxon>Tracheophyta</taxon>
        <taxon>Spermatophyta</taxon>
        <taxon>Magnoliopsida</taxon>
        <taxon>Ranunculales</taxon>
        <taxon>Ranunculaceae</taxon>
        <taxon>Coptidoideae</taxon>
        <taxon>Coptis</taxon>
    </lineage>
</organism>
<evidence type="ECO:0000313" key="2">
    <source>
        <dbReference type="Proteomes" id="UP000631114"/>
    </source>
</evidence>
<protein>
    <submittedName>
        <fullName evidence="1">Uncharacterized protein</fullName>
    </submittedName>
</protein>
<comment type="caution">
    <text evidence="1">The sequence shown here is derived from an EMBL/GenBank/DDBJ whole genome shotgun (WGS) entry which is preliminary data.</text>
</comment>
<accession>A0A835LEJ9</accession>